<feature type="chain" id="PRO_5046192162" evidence="3">
    <location>
        <begin position="19"/>
        <end position="241"/>
    </location>
</feature>
<evidence type="ECO:0000256" key="1">
    <source>
        <dbReference type="SAM" id="Coils"/>
    </source>
</evidence>
<dbReference type="InterPro" id="IPR007730">
    <property type="entry name" value="SPOR-like_dom"/>
</dbReference>
<sequence length="241" mass="26926">MMKNLILAAMGLSLVACSSTGEQNTFMAYGELQRKVRSHDEQWQSVQEKLDKIDALEAEIAELKKEKEEAWNNEQSAVEVAPSIYETTPPSVLDSESIQTQDSGLLEARTIAERGFAESETVMNEAPQALPQNQVTNAEEASSETGERTDPEPEYAVQIGAYRYKDEVVRGWQAFLKKDPDSFQTLQPLIDQKEVRGSTMYLLKAGPFINRSYSNDFCTGLKSKGTDCLVTEYKGESFTLN</sequence>
<dbReference type="InterPro" id="IPR036680">
    <property type="entry name" value="SPOR-like_sf"/>
</dbReference>
<feature type="region of interest" description="Disordered" evidence="2">
    <location>
        <begin position="124"/>
        <end position="153"/>
    </location>
</feature>
<dbReference type="Pfam" id="PF05036">
    <property type="entry name" value="SPOR"/>
    <property type="match status" value="1"/>
</dbReference>
<evidence type="ECO:0000259" key="4">
    <source>
        <dbReference type="PROSITE" id="PS51724"/>
    </source>
</evidence>
<evidence type="ECO:0000313" key="5">
    <source>
        <dbReference type="EMBL" id="MCV2402452.1"/>
    </source>
</evidence>
<comment type="caution">
    <text evidence="5">The sequence shown here is derived from an EMBL/GenBank/DDBJ whole genome shotgun (WGS) entry which is preliminary data.</text>
</comment>
<name>A0ABT2YRE1_9GAMM</name>
<dbReference type="RefSeq" id="WP_263529832.1">
    <property type="nucleotide sequence ID" value="NZ_JAOVZB010000002.1"/>
</dbReference>
<feature type="domain" description="SPOR" evidence="4">
    <location>
        <begin position="149"/>
        <end position="233"/>
    </location>
</feature>
<evidence type="ECO:0000256" key="3">
    <source>
        <dbReference type="SAM" id="SignalP"/>
    </source>
</evidence>
<keyword evidence="1" id="KW-0175">Coiled coil</keyword>
<dbReference type="Gene3D" id="3.30.70.1070">
    <property type="entry name" value="Sporulation related repeat"/>
    <property type="match status" value="1"/>
</dbReference>
<dbReference type="SUPFAM" id="SSF110997">
    <property type="entry name" value="Sporulation related repeat"/>
    <property type="match status" value="1"/>
</dbReference>
<feature type="coiled-coil region" evidence="1">
    <location>
        <begin position="46"/>
        <end position="73"/>
    </location>
</feature>
<evidence type="ECO:0000256" key="2">
    <source>
        <dbReference type="SAM" id="MobiDB-lite"/>
    </source>
</evidence>
<accession>A0ABT2YRE1</accession>
<proteinExistence type="predicted"/>
<dbReference type="Proteomes" id="UP001209713">
    <property type="component" value="Unassembled WGS sequence"/>
</dbReference>
<organism evidence="5 6">
    <name type="scientific">Marinomonas sargassi</name>
    <dbReference type="NCBI Taxonomy" id="2984494"/>
    <lineage>
        <taxon>Bacteria</taxon>
        <taxon>Pseudomonadati</taxon>
        <taxon>Pseudomonadota</taxon>
        <taxon>Gammaproteobacteria</taxon>
        <taxon>Oceanospirillales</taxon>
        <taxon>Oceanospirillaceae</taxon>
        <taxon>Marinomonas</taxon>
    </lineage>
</organism>
<feature type="compositionally biased region" description="Polar residues" evidence="2">
    <location>
        <begin position="130"/>
        <end position="144"/>
    </location>
</feature>
<keyword evidence="6" id="KW-1185">Reference proteome</keyword>
<evidence type="ECO:0000313" key="6">
    <source>
        <dbReference type="Proteomes" id="UP001209713"/>
    </source>
</evidence>
<reference evidence="5 6" key="1">
    <citation type="submission" date="2022-10" db="EMBL/GenBank/DDBJ databases">
        <title>Marinomonas transparenta sp. nov. and Marinomonas sargassi sp. nov., isolated from marine alga (Sargassum natans (L.) Gaillon).</title>
        <authorList>
            <person name="Wang Y."/>
        </authorList>
    </citation>
    <scope>NUCLEOTIDE SEQUENCE [LARGE SCALE GENOMIC DNA]</scope>
    <source>
        <strain evidence="5 6">C2222</strain>
    </source>
</reference>
<feature type="signal peptide" evidence="3">
    <location>
        <begin position="1"/>
        <end position="18"/>
    </location>
</feature>
<protein>
    <submittedName>
        <fullName evidence="5">SPOR domain-containing protein</fullName>
    </submittedName>
</protein>
<dbReference type="PROSITE" id="PS51257">
    <property type="entry name" value="PROKAR_LIPOPROTEIN"/>
    <property type="match status" value="1"/>
</dbReference>
<keyword evidence="3" id="KW-0732">Signal</keyword>
<gene>
    <name evidence="5" type="ORF">OFY17_06055</name>
</gene>
<dbReference type="PROSITE" id="PS51724">
    <property type="entry name" value="SPOR"/>
    <property type="match status" value="1"/>
</dbReference>
<dbReference type="EMBL" id="JAOVZB010000002">
    <property type="protein sequence ID" value="MCV2402452.1"/>
    <property type="molecule type" value="Genomic_DNA"/>
</dbReference>